<reference evidence="2" key="1">
    <citation type="submission" date="2022-03" db="EMBL/GenBank/DDBJ databases">
        <authorList>
            <person name="Lindestad O."/>
        </authorList>
    </citation>
    <scope>NUCLEOTIDE SEQUENCE</scope>
</reference>
<name>A0A8S4RW05_9NEOP</name>
<comment type="caution">
    <text evidence="2">The sequence shown here is derived from an EMBL/GenBank/DDBJ whole genome shotgun (WGS) entry which is preliminary data.</text>
</comment>
<evidence type="ECO:0000313" key="2">
    <source>
        <dbReference type="EMBL" id="CAH2241951.1"/>
    </source>
</evidence>
<evidence type="ECO:0000313" key="3">
    <source>
        <dbReference type="Proteomes" id="UP000838756"/>
    </source>
</evidence>
<dbReference type="EMBL" id="CAKXAJ010025603">
    <property type="protein sequence ID" value="CAH2241951.1"/>
    <property type="molecule type" value="Genomic_DNA"/>
</dbReference>
<accession>A0A8S4RW05</accession>
<sequence>MDVGVPRCRNGELAPVNAPSVDRRGGQMKTNASQGAVGPKRQKTVVFRTPYKIPLTMSTNEHPLVDMMMMILPSINCSTRVATEHFRLKSQLMFQCTQSGRISYRREELWVLTPYADPMRLDQRNQAWA</sequence>
<gene>
    <name evidence="2" type="primary">jg9069</name>
    <name evidence="2" type="ORF">PAEG_LOCUS18331</name>
</gene>
<protein>
    <submittedName>
        <fullName evidence="2">Jg9069 protein</fullName>
    </submittedName>
</protein>
<dbReference type="AlphaFoldDB" id="A0A8S4RW05"/>
<evidence type="ECO:0000256" key="1">
    <source>
        <dbReference type="SAM" id="MobiDB-lite"/>
    </source>
</evidence>
<dbReference type="Proteomes" id="UP000838756">
    <property type="component" value="Unassembled WGS sequence"/>
</dbReference>
<organism evidence="2 3">
    <name type="scientific">Pararge aegeria aegeria</name>
    <dbReference type="NCBI Taxonomy" id="348720"/>
    <lineage>
        <taxon>Eukaryota</taxon>
        <taxon>Metazoa</taxon>
        <taxon>Ecdysozoa</taxon>
        <taxon>Arthropoda</taxon>
        <taxon>Hexapoda</taxon>
        <taxon>Insecta</taxon>
        <taxon>Pterygota</taxon>
        <taxon>Neoptera</taxon>
        <taxon>Endopterygota</taxon>
        <taxon>Lepidoptera</taxon>
        <taxon>Glossata</taxon>
        <taxon>Ditrysia</taxon>
        <taxon>Papilionoidea</taxon>
        <taxon>Nymphalidae</taxon>
        <taxon>Satyrinae</taxon>
        <taxon>Satyrini</taxon>
        <taxon>Parargina</taxon>
        <taxon>Pararge</taxon>
    </lineage>
</organism>
<feature type="region of interest" description="Disordered" evidence="1">
    <location>
        <begin position="14"/>
        <end position="41"/>
    </location>
</feature>
<keyword evidence="3" id="KW-1185">Reference proteome</keyword>
<proteinExistence type="predicted"/>